<name>A0ABR7LV88_9ACTN</name>
<evidence type="ECO:0000313" key="2">
    <source>
        <dbReference type="Proteomes" id="UP000805614"/>
    </source>
</evidence>
<accession>A0ABR7LV88</accession>
<sequence>MSRGRLVATFWTSGVEPGHVVDIEAARTHVLPAGHPNDKTLPVPADPGYRGAGHCIIIPFEQAAAGSQR</sequence>
<proteinExistence type="predicted"/>
<gene>
    <name evidence="1" type="ORF">HKK74_22935</name>
</gene>
<comment type="caution">
    <text evidence="1">The sequence shown here is derived from an EMBL/GenBank/DDBJ whole genome shotgun (WGS) entry which is preliminary data.</text>
</comment>
<evidence type="ECO:0000313" key="1">
    <source>
        <dbReference type="EMBL" id="MBC6468328.1"/>
    </source>
</evidence>
<keyword evidence="2" id="KW-1185">Reference proteome</keyword>
<dbReference type="EMBL" id="JABVEC010000018">
    <property type="protein sequence ID" value="MBC6468328.1"/>
    <property type="molecule type" value="Genomic_DNA"/>
</dbReference>
<protein>
    <submittedName>
        <fullName evidence="1">Uncharacterized protein</fullName>
    </submittedName>
</protein>
<reference evidence="1 2" key="1">
    <citation type="submission" date="2020-06" db="EMBL/GenBank/DDBJ databases">
        <title>Actinomadura xiongansis sp. nov., isolated from soil of Baiyangdian.</title>
        <authorList>
            <person name="Zhang X."/>
        </authorList>
    </citation>
    <scope>NUCLEOTIDE SEQUENCE [LARGE SCALE GENOMIC DNA]</scope>
    <source>
        <strain evidence="1 2">HBUM206468</strain>
    </source>
</reference>
<dbReference type="Proteomes" id="UP000805614">
    <property type="component" value="Unassembled WGS sequence"/>
</dbReference>
<dbReference type="RefSeq" id="WP_187245341.1">
    <property type="nucleotide sequence ID" value="NZ_BAAAOK010000015.1"/>
</dbReference>
<organism evidence="1 2">
    <name type="scientific">Actinomadura alba</name>
    <dbReference type="NCBI Taxonomy" id="406431"/>
    <lineage>
        <taxon>Bacteria</taxon>
        <taxon>Bacillati</taxon>
        <taxon>Actinomycetota</taxon>
        <taxon>Actinomycetes</taxon>
        <taxon>Streptosporangiales</taxon>
        <taxon>Thermomonosporaceae</taxon>
        <taxon>Actinomadura</taxon>
    </lineage>
</organism>